<comment type="catalytic activity">
    <reaction evidence="4">
        <text>(6S)-5-formyl-5,6,7,8-tetrahydrofolate + ATP = (6R)-5,10-methenyltetrahydrofolate + ADP + phosphate</text>
        <dbReference type="Rhea" id="RHEA:10488"/>
        <dbReference type="ChEBI" id="CHEBI:30616"/>
        <dbReference type="ChEBI" id="CHEBI:43474"/>
        <dbReference type="ChEBI" id="CHEBI:57455"/>
        <dbReference type="ChEBI" id="CHEBI:57457"/>
        <dbReference type="ChEBI" id="CHEBI:456216"/>
        <dbReference type="EC" id="6.3.3.2"/>
    </reaction>
</comment>
<name>A0ABY7BKS8_9FIRM</name>
<dbReference type="PANTHER" id="PTHR23407">
    <property type="entry name" value="ATPASE INHIBITOR/5-FORMYLTETRAHYDROFOLATE CYCLO-LIGASE"/>
    <property type="match status" value="1"/>
</dbReference>
<reference evidence="5" key="1">
    <citation type="submission" date="2022-12" db="EMBL/GenBank/DDBJ databases">
        <authorList>
            <person name="Bing R.G."/>
            <person name="Willard D.J."/>
            <person name="Manesh M.J.H."/>
            <person name="Laemthong T."/>
            <person name="Crosby J.R."/>
            <person name="Kelly R.M."/>
        </authorList>
    </citation>
    <scope>NUCLEOTIDE SEQUENCE</scope>
    <source>
        <strain evidence="5">DSM 8990</strain>
    </source>
</reference>
<keyword evidence="5" id="KW-0436">Ligase</keyword>
<dbReference type="InterPro" id="IPR002698">
    <property type="entry name" value="FTHF_cligase"/>
</dbReference>
<comment type="cofactor">
    <cofactor evidence="4">
        <name>Mg(2+)</name>
        <dbReference type="ChEBI" id="CHEBI:18420"/>
    </cofactor>
</comment>
<keyword evidence="4" id="KW-0479">Metal-binding</keyword>
<dbReference type="NCBIfam" id="TIGR02727">
    <property type="entry name" value="MTHFS_bact"/>
    <property type="match status" value="1"/>
</dbReference>
<proteinExistence type="inferred from homology"/>
<comment type="similarity">
    <text evidence="1 4">Belongs to the 5-formyltetrahydrofolate cyclo-ligase family.</text>
</comment>
<dbReference type="InterPro" id="IPR024185">
    <property type="entry name" value="FTHF_cligase-like_sf"/>
</dbReference>
<dbReference type="Proteomes" id="UP001164909">
    <property type="component" value="Chromosome"/>
</dbReference>
<accession>A0ABY7BKS8</accession>
<organism evidence="5 6">
    <name type="scientific">Caldicellulosiruptor morganii</name>
    <dbReference type="NCBI Taxonomy" id="1387555"/>
    <lineage>
        <taxon>Bacteria</taxon>
        <taxon>Bacillati</taxon>
        <taxon>Bacillota</taxon>
        <taxon>Bacillota incertae sedis</taxon>
        <taxon>Caldicellulosiruptorales</taxon>
        <taxon>Caldicellulosiruptoraceae</taxon>
        <taxon>Caldicellulosiruptor</taxon>
    </lineage>
</organism>
<evidence type="ECO:0000256" key="4">
    <source>
        <dbReference type="RuleBase" id="RU361279"/>
    </source>
</evidence>
<evidence type="ECO:0000256" key="2">
    <source>
        <dbReference type="ARBA" id="ARBA00022741"/>
    </source>
</evidence>
<dbReference type="EC" id="6.3.3.2" evidence="4"/>
<dbReference type="Pfam" id="PF01812">
    <property type="entry name" value="5-FTHF_cyc-lig"/>
    <property type="match status" value="1"/>
</dbReference>
<dbReference type="InterPro" id="IPR037171">
    <property type="entry name" value="NagB/RpiA_transferase-like"/>
</dbReference>
<gene>
    <name evidence="5" type="ORF">OTK00_001370</name>
</gene>
<protein>
    <recommendedName>
        <fullName evidence="4">5-formyltetrahydrofolate cyclo-ligase</fullName>
        <ecNumber evidence="4">6.3.3.2</ecNumber>
    </recommendedName>
</protein>
<dbReference type="SUPFAM" id="SSF100950">
    <property type="entry name" value="NagB/RpiA/CoA transferase-like"/>
    <property type="match status" value="1"/>
</dbReference>
<keyword evidence="3 4" id="KW-0067">ATP-binding</keyword>
<dbReference type="GO" id="GO:0030272">
    <property type="term" value="F:5-formyltetrahydrofolate cyclo-ligase activity"/>
    <property type="evidence" value="ECO:0007669"/>
    <property type="project" value="UniProtKB-EC"/>
</dbReference>
<evidence type="ECO:0000313" key="5">
    <source>
        <dbReference type="EMBL" id="WAM32917.1"/>
    </source>
</evidence>
<keyword evidence="4" id="KW-0460">Magnesium</keyword>
<dbReference type="EMBL" id="CP113865">
    <property type="protein sequence ID" value="WAM32917.1"/>
    <property type="molecule type" value="Genomic_DNA"/>
</dbReference>
<keyword evidence="2 4" id="KW-0547">Nucleotide-binding</keyword>
<evidence type="ECO:0000313" key="6">
    <source>
        <dbReference type="Proteomes" id="UP001164909"/>
    </source>
</evidence>
<dbReference type="PIRSF" id="PIRSF006806">
    <property type="entry name" value="FTHF_cligase"/>
    <property type="match status" value="1"/>
</dbReference>
<evidence type="ECO:0000256" key="3">
    <source>
        <dbReference type="ARBA" id="ARBA00022840"/>
    </source>
</evidence>
<sequence>MQKKKIRKIIGVKRKLVKSKRKLKLDIMVYNKLKNLLSELDFSTVFIYMSLPDEVDTSRIINYLIAKGKRICVPKVVDREKMIAAEYRKDSKLKRNRFGIVEPEETLEVEPSDIDICIVPLLAFDRSLNRIGFGKGYYDRFLKEVSPSCLKAGIAYYFQRVPKIFAEMHDVELDIIVTDKIILNRRKKYRGEYNEKDFT</sequence>
<dbReference type="PANTHER" id="PTHR23407:SF1">
    <property type="entry name" value="5-FORMYLTETRAHYDROFOLATE CYCLO-LIGASE"/>
    <property type="match status" value="1"/>
</dbReference>
<dbReference type="Gene3D" id="3.40.50.10420">
    <property type="entry name" value="NagB/RpiA/CoA transferase-like"/>
    <property type="match status" value="1"/>
</dbReference>
<evidence type="ECO:0000256" key="1">
    <source>
        <dbReference type="ARBA" id="ARBA00010638"/>
    </source>
</evidence>
<dbReference type="RefSeq" id="WP_045169602.1">
    <property type="nucleotide sequence ID" value="NZ_CP113865.1"/>
</dbReference>
<keyword evidence="6" id="KW-1185">Reference proteome</keyword>